<dbReference type="AlphaFoldDB" id="A0A7J9DMT0"/>
<keyword evidence="2" id="KW-1185">Reference proteome</keyword>
<protein>
    <submittedName>
        <fullName evidence="1">Uncharacterized protein</fullName>
    </submittedName>
</protein>
<evidence type="ECO:0000313" key="2">
    <source>
        <dbReference type="Proteomes" id="UP000593568"/>
    </source>
</evidence>
<sequence length="56" mass="6666">MSMVDYSNSDESDNEMEKKEILQHMEYFNRLFVVACSSVKLYHVKYILKQPCIDSK</sequence>
<accession>A0A7J9DMT0</accession>
<comment type="caution">
    <text evidence="1">The sequence shown here is derived from an EMBL/GenBank/DDBJ whole genome shotgun (WGS) entry which is preliminary data.</text>
</comment>
<evidence type="ECO:0000313" key="1">
    <source>
        <dbReference type="EMBL" id="MBA0762040.1"/>
    </source>
</evidence>
<gene>
    <name evidence="1" type="ORF">Gotri_024598</name>
</gene>
<proteinExistence type="predicted"/>
<organism evidence="1 2">
    <name type="scientific">Gossypium trilobum</name>
    <dbReference type="NCBI Taxonomy" id="34281"/>
    <lineage>
        <taxon>Eukaryota</taxon>
        <taxon>Viridiplantae</taxon>
        <taxon>Streptophyta</taxon>
        <taxon>Embryophyta</taxon>
        <taxon>Tracheophyta</taxon>
        <taxon>Spermatophyta</taxon>
        <taxon>Magnoliopsida</taxon>
        <taxon>eudicotyledons</taxon>
        <taxon>Gunneridae</taxon>
        <taxon>Pentapetalae</taxon>
        <taxon>rosids</taxon>
        <taxon>malvids</taxon>
        <taxon>Malvales</taxon>
        <taxon>Malvaceae</taxon>
        <taxon>Malvoideae</taxon>
        <taxon>Gossypium</taxon>
    </lineage>
</organism>
<reference evidence="1 2" key="1">
    <citation type="journal article" date="2019" name="Genome Biol. Evol.">
        <title>Insights into the evolution of the New World diploid cottons (Gossypium, subgenus Houzingenia) based on genome sequencing.</title>
        <authorList>
            <person name="Grover C.E."/>
            <person name="Arick M.A. 2nd"/>
            <person name="Thrash A."/>
            <person name="Conover J.L."/>
            <person name="Sanders W.S."/>
            <person name="Peterson D.G."/>
            <person name="Frelichowski J.E."/>
            <person name="Scheffler J.A."/>
            <person name="Scheffler B.E."/>
            <person name="Wendel J.F."/>
        </authorList>
    </citation>
    <scope>NUCLEOTIDE SEQUENCE [LARGE SCALE GENOMIC DNA]</scope>
    <source>
        <strain evidence="1">8</strain>
        <tissue evidence="1">Leaf</tissue>
    </source>
</reference>
<dbReference type="EMBL" id="JABEZW010000003">
    <property type="protein sequence ID" value="MBA0762040.1"/>
    <property type="molecule type" value="Genomic_DNA"/>
</dbReference>
<name>A0A7J9DMT0_9ROSI</name>
<dbReference type="Proteomes" id="UP000593568">
    <property type="component" value="Unassembled WGS sequence"/>
</dbReference>